<keyword evidence="9" id="KW-1185">Reference proteome</keyword>
<keyword evidence="4 6" id="KW-1133">Transmembrane helix</keyword>
<evidence type="ECO:0000256" key="5">
    <source>
        <dbReference type="ARBA" id="ARBA00023136"/>
    </source>
</evidence>
<evidence type="ECO:0000256" key="6">
    <source>
        <dbReference type="SAM" id="Phobius"/>
    </source>
</evidence>
<keyword evidence="3 6" id="KW-0812">Transmembrane</keyword>
<dbReference type="eggNOG" id="KOG0255">
    <property type="taxonomic scope" value="Eukaryota"/>
</dbReference>
<comment type="subcellular location">
    <subcellularLocation>
        <location evidence="1">Membrane</location>
        <topology evidence="1">Multi-pass membrane protein</topology>
    </subcellularLocation>
</comment>
<accession>B4M5H6</accession>
<feature type="transmembrane region" description="Helical" evidence="6">
    <location>
        <begin position="139"/>
        <end position="156"/>
    </location>
</feature>
<evidence type="ECO:0000256" key="4">
    <source>
        <dbReference type="ARBA" id="ARBA00022989"/>
    </source>
</evidence>
<feature type="transmembrane region" description="Helical" evidence="6">
    <location>
        <begin position="310"/>
        <end position="331"/>
    </location>
</feature>
<dbReference type="HOGENOM" id="CLU_001265_46_15_1"/>
<dbReference type="PROSITE" id="PS50850">
    <property type="entry name" value="MFS"/>
    <property type="match status" value="1"/>
</dbReference>
<evidence type="ECO:0000256" key="2">
    <source>
        <dbReference type="ARBA" id="ARBA00022448"/>
    </source>
</evidence>
<feature type="transmembrane region" description="Helical" evidence="6">
    <location>
        <begin position="168"/>
        <end position="190"/>
    </location>
</feature>
<sequence length="515" mass="56913">MPTRVKQQDSEAKPADAIEKTMSAGHEYEEVLELIGFGRVQWTILVASGLLLMLVINETMGMSYITIVSQCEFGTNSVDKSIMSAASFIGIFCSSYFWGYLSDSIGRKPVLIYTTFAGNLLSLISILIPNFWIYVVARFFVGFFIAGASSTTYAYLGEFFTVRHRPIVINYASFFVGISTIYVPAVAWLVMSMNWSISLTESFSFRPWRLLTVFNLLPGVIGTVMLLKMPDSPKILLSIGKIEDAFAAVEWIALKNVGKRLQDLNVHKLKYDIFTDRENVLSVSNSPTVSFKKMWKETVPLLRRPHLKNFSISCTVMCGLFFSSSGMGLWYPEILNRLGSSIADDAMTVCDVIDASVNQSKLNQTTTICVDEINTKSYIDTITYGTALTMGYILMGFVINQIGRKAAITMGLAIAAGCAISLVWIKNEVIIIICFCLYLVLPGLCVSVLSGAVVDLVPTKLRGKAVCICLMLGRMGSVFGSNIIGILLETYCHITFEVFSGFILVCAFLAYLLPM</sequence>
<dbReference type="InParanoid" id="B4M5H6"/>
<protein>
    <submittedName>
        <fullName evidence="8">Uncharacterized protein, isoform A</fullName>
    </submittedName>
</protein>
<dbReference type="Pfam" id="PF07690">
    <property type="entry name" value="MFS_1"/>
    <property type="match status" value="1"/>
</dbReference>
<dbReference type="Proteomes" id="UP000008792">
    <property type="component" value="Unassembled WGS sequence"/>
</dbReference>
<evidence type="ECO:0000256" key="1">
    <source>
        <dbReference type="ARBA" id="ARBA00004141"/>
    </source>
</evidence>
<dbReference type="KEGG" id="dvi:6632313"/>
<dbReference type="EMBL" id="CH940652">
    <property type="protein sequence ID" value="EDW58902.1"/>
    <property type="molecule type" value="Genomic_DNA"/>
</dbReference>
<dbReference type="OMA" id="DSMTVCQ"/>
<dbReference type="GO" id="GO:0016020">
    <property type="term" value="C:membrane"/>
    <property type="evidence" value="ECO:0007669"/>
    <property type="project" value="UniProtKB-SubCell"/>
</dbReference>
<feature type="domain" description="Major facilitator superfamily (MFS) profile" evidence="7">
    <location>
        <begin position="43"/>
        <end position="515"/>
    </location>
</feature>
<feature type="transmembrane region" description="Helical" evidence="6">
    <location>
        <begin position="381"/>
        <end position="399"/>
    </location>
</feature>
<dbReference type="InterPro" id="IPR011701">
    <property type="entry name" value="MFS"/>
</dbReference>
<dbReference type="InterPro" id="IPR036259">
    <property type="entry name" value="MFS_trans_sf"/>
</dbReference>
<feature type="transmembrane region" description="Helical" evidence="6">
    <location>
        <begin position="42"/>
        <end position="69"/>
    </location>
</feature>
<dbReference type="InterPro" id="IPR020846">
    <property type="entry name" value="MFS_dom"/>
</dbReference>
<feature type="transmembrane region" description="Helical" evidence="6">
    <location>
        <begin position="466"/>
        <end position="488"/>
    </location>
</feature>
<keyword evidence="2" id="KW-0813">Transport</keyword>
<feature type="transmembrane region" description="Helical" evidence="6">
    <location>
        <begin position="81"/>
        <end position="98"/>
    </location>
</feature>
<dbReference type="Gene3D" id="1.20.1250.20">
    <property type="entry name" value="MFS general substrate transporter like domains"/>
    <property type="match status" value="1"/>
</dbReference>
<feature type="transmembrane region" description="Helical" evidence="6">
    <location>
        <begin position="406"/>
        <end position="424"/>
    </location>
</feature>
<dbReference type="STRING" id="7244.B4M5H6"/>
<dbReference type="PANTHER" id="PTHR23511">
    <property type="entry name" value="SYNAPTIC VESICLE GLYCOPROTEIN 2"/>
    <property type="match status" value="1"/>
</dbReference>
<dbReference type="PANTHER" id="PTHR23511:SF37">
    <property type="entry name" value="MAJOR FACILITATOR SUPERFAMILY (MFS) PROFILE DOMAIN-CONTAINING PROTEIN-RELATED"/>
    <property type="match status" value="1"/>
</dbReference>
<evidence type="ECO:0000256" key="3">
    <source>
        <dbReference type="ARBA" id="ARBA00022692"/>
    </source>
</evidence>
<organism evidence="8 9">
    <name type="scientific">Drosophila virilis</name>
    <name type="common">Fruit fly</name>
    <dbReference type="NCBI Taxonomy" id="7244"/>
    <lineage>
        <taxon>Eukaryota</taxon>
        <taxon>Metazoa</taxon>
        <taxon>Ecdysozoa</taxon>
        <taxon>Arthropoda</taxon>
        <taxon>Hexapoda</taxon>
        <taxon>Insecta</taxon>
        <taxon>Pterygota</taxon>
        <taxon>Neoptera</taxon>
        <taxon>Endopterygota</taxon>
        <taxon>Diptera</taxon>
        <taxon>Brachycera</taxon>
        <taxon>Muscomorpha</taxon>
        <taxon>Ephydroidea</taxon>
        <taxon>Drosophilidae</taxon>
        <taxon>Drosophila</taxon>
    </lineage>
</organism>
<feature type="transmembrane region" description="Helical" evidence="6">
    <location>
        <begin position="430"/>
        <end position="454"/>
    </location>
</feature>
<feature type="transmembrane region" description="Helical" evidence="6">
    <location>
        <begin position="110"/>
        <end position="133"/>
    </location>
</feature>
<feature type="transmembrane region" description="Helical" evidence="6">
    <location>
        <begin position="210"/>
        <end position="227"/>
    </location>
</feature>
<evidence type="ECO:0000313" key="8">
    <source>
        <dbReference type="EMBL" id="EDW58902.1"/>
    </source>
</evidence>
<name>B4M5H6_DROVI</name>
<keyword evidence="5 6" id="KW-0472">Membrane</keyword>
<dbReference type="PhylomeDB" id="B4M5H6"/>
<dbReference type="GO" id="GO:0022857">
    <property type="term" value="F:transmembrane transporter activity"/>
    <property type="evidence" value="ECO:0007669"/>
    <property type="project" value="InterPro"/>
</dbReference>
<gene>
    <name evidence="8" type="primary">Dvir\GJ10577</name>
    <name evidence="8" type="ORF">Dvir_GJ10577</name>
</gene>
<dbReference type="OrthoDB" id="10262656at2759"/>
<reference evidence="8 9" key="1">
    <citation type="journal article" date="2007" name="Nature">
        <title>Evolution of genes and genomes on the Drosophila phylogeny.</title>
        <authorList>
            <consortium name="Drosophila 12 Genomes Consortium"/>
            <person name="Clark A.G."/>
            <person name="Eisen M.B."/>
            <person name="Smith D.R."/>
            <person name="Bergman C.M."/>
            <person name="Oliver B."/>
            <person name="Markow T.A."/>
            <person name="Kaufman T.C."/>
            <person name="Kellis M."/>
            <person name="Gelbart W."/>
            <person name="Iyer V.N."/>
            <person name="Pollard D.A."/>
            <person name="Sackton T.B."/>
            <person name="Larracuente A.M."/>
            <person name="Singh N.D."/>
            <person name="Abad J.P."/>
            <person name="Abt D.N."/>
            <person name="Adryan B."/>
            <person name="Aguade M."/>
            <person name="Akashi H."/>
            <person name="Anderson W.W."/>
            <person name="Aquadro C.F."/>
            <person name="Ardell D.H."/>
            <person name="Arguello R."/>
            <person name="Artieri C.G."/>
            <person name="Barbash D.A."/>
            <person name="Barker D."/>
            <person name="Barsanti P."/>
            <person name="Batterham P."/>
            <person name="Batzoglou S."/>
            <person name="Begun D."/>
            <person name="Bhutkar A."/>
            <person name="Blanco E."/>
            <person name="Bosak S.A."/>
            <person name="Bradley R.K."/>
            <person name="Brand A.D."/>
            <person name="Brent M.R."/>
            <person name="Brooks A.N."/>
            <person name="Brown R.H."/>
            <person name="Butlin R.K."/>
            <person name="Caggese C."/>
            <person name="Calvi B.R."/>
            <person name="Bernardo de Carvalho A."/>
            <person name="Caspi A."/>
            <person name="Castrezana S."/>
            <person name="Celniker S.E."/>
            <person name="Chang J.L."/>
            <person name="Chapple C."/>
            <person name="Chatterji S."/>
            <person name="Chinwalla A."/>
            <person name="Civetta A."/>
            <person name="Clifton S.W."/>
            <person name="Comeron J.M."/>
            <person name="Costello J.C."/>
            <person name="Coyne J.A."/>
            <person name="Daub J."/>
            <person name="David R.G."/>
            <person name="Delcher A.L."/>
            <person name="Delehaunty K."/>
            <person name="Do C.B."/>
            <person name="Ebling H."/>
            <person name="Edwards K."/>
            <person name="Eickbush T."/>
            <person name="Evans J.D."/>
            <person name="Filipski A."/>
            <person name="Findeiss S."/>
            <person name="Freyhult E."/>
            <person name="Fulton L."/>
            <person name="Fulton R."/>
            <person name="Garcia A.C."/>
            <person name="Gardiner A."/>
            <person name="Garfield D.A."/>
            <person name="Garvin B.E."/>
            <person name="Gibson G."/>
            <person name="Gilbert D."/>
            <person name="Gnerre S."/>
            <person name="Godfrey J."/>
            <person name="Good R."/>
            <person name="Gotea V."/>
            <person name="Gravely B."/>
            <person name="Greenberg A.J."/>
            <person name="Griffiths-Jones S."/>
            <person name="Gross S."/>
            <person name="Guigo R."/>
            <person name="Gustafson E.A."/>
            <person name="Haerty W."/>
            <person name="Hahn M.W."/>
            <person name="Halligan D.L."/>
            <person name="Halpern A.L."/>
            <person name="Halter G.M."/>
            <person name="Han M.V."/>
            <person name="Heger A."/>
            <person name="Hillier L."/>
            <person name="Hinrichs A.S."/>
            <person name="Holmes I."/>
            <person name="Hoskins R.A."/>
            <person name="Hubisz M.J."/>
            <person name="Hultmark D."/>
            <person name="Huntley M.A."/>
            <person name="Jaffe D.B."/>
            <person name="Jagadeeshan S."/>
            <person name="Jeck W.R."/>
            <person name="Johnson J."/>
            <person name="Jones C.D."/>
            <person name="Jordan W.C."/>
            <person name="Karpen G.H."/>
            <person name="Kataoka E."/>
            <person name="Keightley P.D."/>
            <person name="Kheradpour P."/>
            <person name="Kirkness E.F."/>
            <person name="Koerich L.B."/>
            <person name="Kristiansen K."/>
            <person name="Kudrna D."/>
            <person name="Kulathinal R.J."/>
            <person name="Kumar S."/>
            <person name="Kwok R."/>
            <person name="Lander E."/>
            <person name="Langley C.H."/>
            <person name="Lapoint R."/>
            <person name="Lazzaro B.P."/>
            <person name="Lee S.J."/>
            <person name="Levesque L."/>
            <person name="Li R."/>
            <person name="Lin C.F."/>
            <person name="Lin M.F."/>
            <person name="Lindblad-Toh K."/>
            <person name="Llopart A."/>
            <person name="Long M."/>
            <person name="Low L."/>
            <person name="Lozovsky E."/>
            <person name="Lu J."/>
            <person name="Luo M."/>
            <person name="Machado C.A."/>
            <person name="Makalowski W."/>
            <person name="Marzo M."/>
            <person name="Matsuda M."/>
            <person name="Matzkin L."/>
            <person name="McAllister B."/>
            <person name="McBride C.S."/>
            <person name="McKernan B."/>
            <person name="McKernan K."/>
            <person name="Mendez-Lago M."/>
            <person name="Minx P."/>
            <person name="Mollenhauer M.U."/>
            <person name="Montooth K."/>
            <person name="Mount S.M."/>
            <person name="Mu X."/>
            <person name="Myers E."/>
            <person name="Negre B."/>
            <person name="Newfeld S."/>
            <person name="Nielsen R."/>
            <person name="Noor M.A."/>
            <person name="O'Grady P."/>
            <person name="Pachter L."/>
            <person name="Papaceit M."/>
            <person name="Parisi M.J."/>
            <person name="Parisi M."/>
            <person name="Parts L."/>
            <person name="Pedersen J.S."/>
            <person name="Pesole G."/>
            <person name="Phillippy A.M."/>
            <person name="Ponting C.P."/>
            <person name="Pop M."/>
            <person name="Porcelli D."/>
            <person name="Powell J.R."/>
            <person name="Prohaska S."/>
            <person name="Pruitt K."/>
            <person name="Puig M."/>
            <person name="Quesneville H."/>
            <person name="Ram K.R."/>
            <person name="Rand D."/>
            <person name="Rasmussen M.D."/>
            <person name="Reed L.K."/>
            <person name="Reenan R."/>
            <person name="Reily A."/>
            <person name="Remington K.A."/>
            <person name="Rieger T.T."/>
            <person name="Ritchie M.G."/>
            <person name="Robin C."/>
            <person name="Rogers Y.H."/>
            <person name="Rohde C."/>
            <person name="Rozas J."/>
            <person name="Rubenfield M.J."/>
            <person name="Ruiz A."/>
            <person name="Russo S."/>
            <person name="Salzberg S.L."/>
            <person name="Sanchez-Gracia A."/>
            <person name="Saranga D.J."/>
            <person name="Sato H."/>
            <person name="Schaeffer S.W."/>
            <person name="Schatz M.C."/>
            <person name="Schlenke T."/>
            <person name="Schwartz R."/>
            <person name="Segarra C."/>
            <person name="Singh R.S."/>
            <person name="Sirot L."/>
            <person name="Sirota M."/>
            <person name="Sisneros N.B."/>
            <person name="Smith C.D."/>
            <person name="Smith T.F."/>
            <person name="Spieth J."/>
            <person name="Stage D.E."/>
            <person name="Stark A."/>
            <person name="Stephan W."/>
            <person name="Strausberg R.L."/>
            <person name="Strempel S."/>
            <person name="Sturgill D."/>
            <person name="Sutton G."/>
            <person name="Sutton G.G."/>
            <person name="Tao W."/>
            <person name="Teichmann S."/>
            <person name="Tobari Y.N."/>
            <person name="Tomimura Y."/>
            <person name="Tsolas J.M."/>
            <person name="Valente V.L."/>
            <person name="Venter E."/>
            <person name="Venter J.C."/>
            <person name="Vicario S."/>
            <person name="Vieira F.G."/>
            <person name="Vilella A.J."/>
            <person name="Villasante A."/>
            <person name="Walenz B."/>
            <person name="Wang J."/>
            <person name="Wasserman M."/>
            <person name="Watts T."/>
            <person name="Wilson D."/>
            <person name="Wilson R.K."/>
            <person name="Wing R.A."/>
            <person name="Wolfner M.F."/>
            <person name="Wong A."/>
            <person name="Wong G.K."/>
            <person name="Wu C.I."/>
            <person name="Wu G."/>
            <person name="Yamamoto D."/>
            <person name="Yang H.P."/>
            <person name="Yang S.P."/>
            <person name="Yorke J.A."/>
            <person name="Yoshida K."/>
            <person name="Zdobnov E."/>
            <person name="Zhang P."/>
            <person name="Zhang Y."/>
            <person name="Zimin A.V."/>
            <person name="Baldwin J."/>
            <person name="Abdouelleil A."/>
            <person name="Abdulkadir J."/>
            <person name="Abebe A."/>
            <person name="Abera B."/>
            <person name="Abreu J."/>
            <person name="Acer S.C."/>
            <person name="Aftuck L."/>
            <person name="Alexander A."/>
            <person name="An P."/>
            <person name="Anderson E."/>
            <person name="Anderson S."/>
            <person name="Arachi H."/>
            <person name="Azer M."/>
            <person name="Bachantsang P."/>
            <person name="Barry A."/>
            <person name="Bayul T."/>
            <person name="Berlin A."/>
            <person name="Bessette D."/>
            <person name="Bloom T."/>
            <person name="Blye J."/>
            <person name="Boguslavskiy L."/>
            <person name="Bonnet C."/>
            <person name="Boukhgalter B."/>
            <person name="Bourzgui I."/>
            <person name="Brown A."/>
            <person name="Cahill P."/>
            <person name="Channer S."/>
            <person name="Cheshatsang Y."/>
            <person name="Chuda L."/>
            <person name="Citroen M."/>
            <person name="Collymore A."/>
            <person name="Cooke P."/>
            <person name="Costello M."/>
            <person name="D'Aco K."/>
            <person name="Daza R."/>
            <person name="De Haan G."/>
            <person name="DeGray S."/>
            <person name="DeMaso C."/>
            <person name="Dhargay N."/>
            <person name="Dooley K."/>
            <person name="Dooley E."/>
            <person name="Doricent M."/>
            <person name="Dorje P."/>
            <person name="Dorjee K."/>
            <person name="Dupes A."/>
            <person name="Elong R."/>
            <person name="Falk J."/>
            <person name="Farina A."/>
            <person name="Faro S."/>
            <person name="Ferguson D."/>
            <person name="Fisher S."/>
            <person name="Foley C.D."/>
            <person name="Franke A."/>
            <person name="Friedrich D."/>
            <person name="Gadbois L."/>
            <person name="Gearin G."/>
            <person name="Gearin C.R."/>
            <person name="Giannoukos G."/>
            <person name="Goode T."/>
            <person name="Graham J."/>
            <person name="Grandbois E."/>
            <person name="Grewal S."/>
            <person name="Gyaltsen K."/>
            <person name="Hafez N."/>
            <person name="Hagos B."/>
            <person name="Hall J."/>
            <person name="Henson C."/>
            <person name="Hollinger A."/>
            <person name="Honan T."/>
            <person name="Huard M.D."/>
            <person name="Hughes L."/>
            <person name="Hurhula B."/>
            <person name="Husby M.E."/>
            <person name="Kamat A."/>
            <person name="Kanga B."/>
            <person name="Kashin S."/>
            <person name="Khazanovich D."/>
            <person name="Kisner P."/>
            <person name="Lance K."/>
            <person name="Lara M."/>
            <person name="Lee W."/>
            <person name="Lennon N."/>
            <person name="Letendre F."/>
            <person name="LeVine R."/>
            <person name="Lipovsky A."/>
            <person name="Liu X."/>
            <person name="Liu J."/>
            <person name="Liu S."/>
            <person name="Lokyitsang T."/>
            <person name="Lokyitsang Y."/>
            <person name="Lubonja R."/>
            <person name="Lui A."/>
            <person name="MacDonald P."/>
            <person name="Magnisalis V."/>
            <person name="Maru K."/>
            <person name="Matthews C."/>
            <person name="McCusker W."/>
            <person name="McDonough S."/>
            <person name="Mehta T."/>
            <person name="Meldrim J."/>
            <person name="Meneus L."/>
            <person name="Mihai O."/>
            <person name="Mihalev A."/>
            <person name="Mihova T."/>
            <person name="Mittelman R."/>
            <person name="Mlenga V."/>
            <person name="Montmayeur A."/>
            <person name="Mulrain L."/>
            <person name="Navidi A."/>
            <person name="Naylor J."/>
            <person name="Negash T."/>
            <person name="Nguyen T."/>
            <person name="Nguyen N."/>
            <person name="Nicol R."/>
            <person name="Norbu C."/>
            <person name="Norbu N."/>
            <person name="Novod N."/>
            <person name="O'Neill B."/>
            <person name="Osman S."/>
            <person name="Markiewicz E."/>
            <person name="Oyono O.L."/>
            <person name="Patti C."/>
            <person name="Phunkhang P."/>
            <person name="Pierre F."/>
            <person name="Priest M."/>
            <person name="Raghuraman S."/>
            <person name="Rege F."/>
            <person name="Reyes R."/>
            <person name="Rise C."/>
            <person name="Rogov P."/>
            <person name="Ross K."/>
            <person name="Ryan E."/>
            <person name="Settipalli S."/>
            <person name="Shea T."/>
            <person name="Sherpa N."/>
            <person name="Shi L."/>
            <person name="Shih D."/>
            <person name="Sparrow T."/>
            <person name="Spaulding J."/>
            <person name="Stalker J."/>
            <person name="Stange-Thomann N."/>
            <person name="Stavropoulos S."/>
            <person name="Stone C."/>
            <person name="Strader C."/>
            <person name="Tesfaye S."/>
            <person name="Thomson T."/>
            <person name="Thoulutsang Y."/>
            <person name="Thoulutsang D."/>
            <person name="Topham K."/>
            <person name="Topping I."/>
            <person name="Tsamla T."/>
            <person name="Vassiliev H."/>
            <person name="Vo A."/>
            <person name="Wangchuk T."/>
            <person name="Wangdi T."/>
            <person name="Weiand M."/>
            <person name="Wilkinson J."/>
            <person name="Wilson A."/>
            <person name="Yadav S."/>
            <person name="Young G."/>
            <person name="Yu Q."/>
            <person name="Zembek L."/>
            <person name="Zhong D."/>
            <person name="Zimmer A."/>
            <person name="Zwirko Z."/>
            <person name="Jaffe D.B."/>
            <person name="Alvarez P."/>
            <person name="Brockman W."/>
            <person name="Butler J."/>
            <person name="Chin C."/>
            <person name="Gnerre S."/>
            <person name="Grabherr M."/>
            <person name="Kleber M."/>
            <person name="Mauceli E."/>
            <person name="MacCallum I."/>
        </authorList>
    </citation>
    <scope>NUCLEOTIDE SEQUENCE [LARGE SCALE GENOMIC DNA]</scope>
    <source>
        <strain evidence="9">Tucson 15010-1051.87</strain>
    </source>
</reference>
<evidence type="ECO:0000259" key="7">
    <source>
        <dbReference type="PROSITE" id="PS50850"/>
    </source>
</evidence>
<proteinExistence type="predicted"/>
<feature type="transmembrane region" description="Helical" evidence="6">
    <location>
        <begin position="494"/>
        <end position="513"/>
    </location>
</feature>
<dbReference type="SUPFAM" id="SSF103473">
    <property type="entry name" value="MFS general substrate transporter"/>
    <property type="match status" value="1"/>
</dbReference>
<evidence type="ECO:0000313" key="9">
    <source>
        <dbReference type="Proteomes" id="UP000008792"/>
    </source>
</evidence>
<dbReference type="AlphaFoldDB" id="B4M5H6"/>